<accession>A0ABW4BCN0</accession>
<evidence type="ECO:0000256" key="1">
    <source>
        <dbReference type="ARBA" id="ARBA00022679"/>
    </source>
</evidence>
<evidence type="ECO:0000259" key="3">
    <source>
        <dbReference type="Pfam" id="PF03976"/>
    </source>
</evidence>
<dbReference type="InterPro" id="IPR022488">
    <property type="entry name" value="PPK2-related"/>
</dbReference>
<dbReference type="PANTHER" id="PTHR34383">
    <property type="entry name" value="POLYPHOSPHATE:AMP PHOSPHOTRANSFERASE-RELATED"/>
    <property type="match status" value="1"/>
</dbReference>
<keyword evidence="5" id="KW-1185">Reference proteome</keyword>
<dbReference type="Pfam" id="PF03976">
    <property type="entry name" value="PPK2"/>
    <property type="match status" value="1"/>
</dbReference>
<evidence type="ECO:0000256" key="2">
    <source>
        <dbReference type="ARBA" id="ARBA00022777"/>
    </source>
</evidence>
<name>A0ABW4BCN0_9LACO</name>
<gene>
    <name evidence="4" type="ORF">ACFQ3L_10995</name>
</gene>
<protein>
    <submittedName>
        <fullName evidence="4">Polyphosphate kinase 2 family protein</fullName>
    </submittedName>
</protein>
<proteinExistence type="predicted"/>
<dbReference type="NCBIfam" id="TIGR03709">
    <property type="entry name" value="PPK2_rel_1"/>
    <property type="match status" value="1"/>
</dbReference>
<dbReference type="PIRSF" id="PIRSF028756">
    <property type="entry name" value="PPK2_prd"/>
    <property type="match status" value="1"/>
</dbReference>
<dbReference type="Gene3D" id="3.40.50.300">
    <property type="entry name" value="P-loop containing nucleotide triphosphate hydrolases"/>
    <property type="match status" value="1"/>
</dbReference>
<sequence>MQLDLSHFTYTGKGDFKLKDWDNDIPKTEQGLTEEEIRAEIAQDVQTLAAAQSMLYAQKRYSLLLIFQGMDAAGKDGMIRHVMTGVNPQGTTVVSFKQPTAEELTHDYLWRTRVAFPAAGNITIFNRSHYEEVLVDRVHPENLLAEHLPGIDSVADVTPQFWAQRYKDIRQLENMASRNGIVVEKFFLYLSKDEQKERFLDRIEQPDKNWKFSAADIQERRFWTDYQEAYQDAIGATATKHAPWHIIPADNKWFGRLIVSKLILARLAKLPLAYPAVTAAQKAGLHAALAELTQTD</sequence>
<reference evidence="5" key="1">
    <citation type="journal article" date="2019" name="Int. J. Syst. Evol. Microbiol.">
        <title>The Global Catalogue of Microorganisms (GCM) 10K type strain sequencing project: providing services to taxonomists for standard genome sequencing and annotation.</title>
        <authorList>
            <consortium name="The Broad Institute Genomics Platform"/>
            <consortium name="The Broad Institute Genome Sequencing Center for Infectious Disease"/>
            <person name="Wu L."/>
            <person name="Ma J."/>
        </authorList>
    </citation>
    <scope>NUCLEOTIDE SEQUENCE [LARGE SCALE GENOMIC DNA]</scope>
    <source>
        <strain evidence="5">CCM 8911</strain>
    </source>
</reference>
<dbReference type="Proteomes" id="UP001597249">
    <property type="component" value="Unassembled WGS sequence"/>
</dbReference>
<dbReference type="SUPFAM" id="SSF52540">
    <property type="entry name" value="P-loop containing nucleoside triphosphate hydrolases"/>
    <property type="match status" value="1"/>
</dbReference>
<feature type="domain" description="Polyphosphate kinase-2-related" evidence="3">
    <location>
        <begin position="33"/>
        <end position="267"/>
    </location>
</feature>
<dbReference type="GO" id="GO:0016301">
    <property type="term" value="F:kinase activity"/>
    <property type="evidence" value="ECO:0007669"/>
    <property type="project" value="UniProtKB-KW"/>
</dbReference>
<dbReference type="InterPro" id="IPR016898">
    <property type="entry name" value="Polyphosphate_phosphotransfera"/>
</dbReference>
<comment type="caution">
    <text evidence="4">The sequence shown here is derived from an EMBL/GenBank/DDBJ whole genome shotgun (WGS) entry which is preliminary data.</text>
</comment>
<dbReference type="RefSeq" id="WP_125585241.1">
    <property type="nucleotide sequence ID" value="NZ_JBHTMO010000040.1"/>
</dbReference>
<dbReference type="EMBL" id="JBHTMO010000040">
    <property type="protein sequence ID" value="MFD1394093.1"/>
    <property type="molecule type" value="Genomic_DNA"/>
</dbReference>
<dbReference type="InterPro" id="IPR022300">
    <property type="entry name" value="PPK2-rel_1"/>
</dbReference>
<dbReference type="InterPro" id="IPR027417">
    <property type="entry name" value="P-loop_NTPase"/>
</dbReference>
<keyword evidence="1" id="KW-0808">Transferase</keyword>
<keyword evidence="2 4" id="KW-0418">Kinase</keyword>
<evidence type="ECO:0000313" key="4">
    <source>
        <dbReference type="EMBL" id="MFD1394093.1"/>
    </source>
</evidence>
<dbReference type="PANTHER" id="PTHR34383:SF3">
    <property type="entry name" value="POLYPHOSPHATE:AMP PHOSPHOTRANSFERASE"/>
    <property type="match status" value="1"/>
</dbReference>
<evidence type="ECO:0000313" key="5">
    <source>
        <dbReference type="Proteomes" id="UP001597249"/>
    </source>
</evidence>
<organism evidence="4 5">
    <name type="scientific">Lacticaseibacillus jixianensis</name>
    <dbReference type="NCBI Taxonomy" id="2486012"/>
    <lineage>
        <taxon>Bacteria</taxon>
        <taxon>Bacillati</taxon>
        <taxon>Bacillota</taxon>
        <taxon>Bacilli</taxon>
        <taxon>Lactobacillales</taxon>
        <taxon>Lactobacillaceae</taxon>
        <taxon>Lacticaseibacillus</taxon>
    </lineage>
</organism>